<organism evidence="2 3">
    <name type="scientific">Alternaria alternata</name>
    <name type="common">Alternaria rot fungus</name>
    <name type="synonym">Torula alternata</name>
    <dbReference type="NCBI Taxonomy" id="5599"/>
    <lineage>
        <taxon>Eukaryota</taxon>
        <taxon>Fungi</taxon>
        <taxon>Dikarya</taxon>
        <taxon>Ascomycota</taxon>
        <taxon>Pezizomycotina</taxon>
        <taxon>Dothideomycetes</taxon>
        <taxon>Pleosporomycetidae</taxon>
        <taxon>Pleosporales</taxon>
        <taxon>Pleosporineae</taxon>
        <taxon>Pleosporaceae</taxon>
        <taxon>Alternaria</taxon>
        <taxon>Alternaria sect. Alternaria</taxon>
        <taxon>Alternaria alternata complex</taxon>
    </lineage>
</organism>
<dbReference type="VEuPathDB" id="FungiDB:CC77DRAFT_449867"/>
<dbReference type="KEGG" id="aalt:CC77DRAFT_449867"/>
<dbReference type="GeneID" id="29117325"/>
<feature type="region of interest" description="Disordered" evidence="1">
    <location>
        <begin position="251"/>
        <end position="272"/>
    </location>
</feature>
<evidence type="ECO:0000256" key="1">
    <source>
        <dbReference type="SAM" id="MobiDB-lite"/>
    </source>
</evidence>
<keyword evidence="3" id="KW-1185">Reference proteome</keyword>
<gene>
    <name evidence="2" type="ORF">CC77DRAFT_449867</name>
</gene>
<proteinExistence type="predicted"/>
<dbReference type="EMBL" id="KV441493">
    <property type="protein sequence ID" value="OAG15548.1"/>
    <property type="molecule type" value="Genomic_DNA"/>
</dbReference>
<evidence type="ECO:0000313" key="3">
    <source>
        <dbReference type="Proteomes" id="UP000077248"/>
    </source>
</evidence>
<name>A0A177D7Y9_ALTAL</name>
<dbReference type="AlphaFoldDB" id="A0A177D7Y9"/>
<dbReference type="Proteomes" id="UP000077248">
    <property type="component" value="Unassembled WGS sequence"/>
</dbReference>
<protein>
    <submittedName>
        <fullName evidence="2">Uncharacterized protein</fullName>
    </submittedName>
</protein>
<sequence length="272" mass="30937">MLRDFQYGLSHQHSSRQYQQCKDGVFCVNCIMHGDYGPAISEWQCTVAVGHTRSLSNIIGGIVVSSYLRQRPIKPDVITSALYSGDTMYNFRSYQLSTKFPMTFELFCKRRRYPRTRNDFLFPARTCGHCASAQTSCPDFLRLSYATPVSEPRSFKVTVDPLFLVASPGHKEAWAYSNPPSIPGLETWLRNERKLLLPFFQFSYTTFSPLPHSREGGPSTFAPEWPLILSDHFFADPSRLTHGLQSLGCESSRRSYHKSGGVPVRTKSDQRK</sequence>
<dbReference type="RefSeq" id="XP_018380969.1">
    <property type="nucleotide sequence ID" value="XM_018531731.1"/>
</dbReference>
<reference evidence="2 3" key="1">
    <citation type="submission" date="2016-05" db="EMBL/GenBank/DDBJ databases">
        <title>Comparative analysis of secretome profiles of manganese(II)-oxidizing ascomycete fungi.</title>
        <authorList>
            <consortium name="DOE Joint Genome Institute"/>
            <person name="Zeiner C.A."/>
            <person name="Purvine S.O."/>
            <person name="Zink E.M."/>
            <person name="Wu S."/>
            <person name="Pasa-Tolic L."/>
            <person name="Chaput D.L."/>
            <person name="Haridas S."/>
            <person name="Grigoriev I.V."/>
            <person name="Santelli C.M."/>
            <person name="Hansel C.M."/>
        </authorList>
    </citation>
    <scope>NUCLEOTIDE SEQUENCE [LARGE SCALE GENOMIC DNA]</scope>
    <source>
        <strain evidence="2 3">SRC1lrK2f</strain>
    </source>
</reference>
<evidence type="ECO:0000313" key="2">
    <source>
        <dbReference type="EMBL" id="OAG15548.1"/>
    </source>
</evidence>
<accession>A0A177D7Y9</accession>